<dbReference type="Proteomes" id="UP000019248">
    <property type="component" value="Unassembled WGS sequence"/>
</dbReference>
<organism evidence="1 2">
    <name type="scientific">Listeria riparia FSL S10-1204</name>
    <dbReference type="NCBI Taxonomy" id="1265816"/>
    <lineage>
        <taxon>Bacteria</taxon>
        <taxon>Bacillati</taxon>
        <taxon>Bacillota</taxon>
        <taxon>Bacilli</taxon>
        <taxon>Bacillales</taxon>
        <taxon>Listeriaceae</taxon>
        <taxon>Listeria</taxon>
    </lineage>
</organism>
<gene>
    <name evidence="1" type="ORF">PRIP_15042</name>
</gene>
<dbReference type="EMBL" id="AODL01000031">
    <property type="protein sequence ID" value="EUJ42860.1"/>
    <property type="molecule type" value="Genomic_DNA"/>
</dbReference>
<comment type="caution">
    <text evidence="1">The sequence shown here is derived from an EMBL/GenBank/DDBJ whole genome shotgun (WGS) entry which is preliminary data.</text>
</comment>
<evidence type="ECO:0000313" key="1">
    <source>
        <dbReference type="EMBL" id="EUJ42860.1"/>
    </source>
</evidence>
<accession>W7D1L3</accession>
<sequence>MGNSLINDTQEFEIRNSNMKCQREEMLSLVAACCQSADDSKDCELGLGNHLLYVREGIYFW</sequence>
<evidence type="ECO:0000313" key="2">
    <source>
        <dbReference type="Proteomes" id="UP000019248"/>
    </source>
</evidence>
<name>W7D1L3_9LIST</name>
<dbReference type="AlphaFoldDB" id="W7D1L3"/>
<keyword evidence="2" id="KW-1185">Reference proteome</keyword>
<protein>
    <submittedName>
        <fullName evidence="1">Uncharacterized protein</fullName>
    </submittedName>
</protein>
<reference evidence="1 2" key="1">
    <citation type="journal article" date="2014" name="Int. J. Syst. Evol. Microbiol.">
        <title>Listeria floridensis sp. nov., Listeria aquatica sp. nov., Listeria cornellensis sp. nov., Listeria riparia sp. nov. and Listeria grandensis sp. nov., from agricultural and natural environments.</title>
        <authorList>
            <person name="den Bakker H.C."/>
            <person name="Warchocki S."/>
            <person name="Wright E.M."/>
            <person name="Allred A.F."/>
            <person name="Ahlstrom C."/>
            <person name="Manuel C.S."/>
            <person name="Stasiewicz M.J."/>
            <person name="Burrell A."/>
            <person name="Roof S."/>
            <person name="Strawn L."/>
            <person name="Fortes E.D."/>
            <person name="Nightingale K.K."/>
            <person name="Kephart D."/>
            <person name="Wiedmann M."/>
        </authorList>
    </citation>
    <scope>NUCLEOTIDE SEQUENCE [LARGE SCALE GENOMIC DNA]</scope>
    <source>
        <strain evidence="1 2">FSL S10-1204</strain>
    </source>
</reference>
<proteinExistence type="predicted"/>